<dbReference type="EMBL" id="MJEQ01037192">
    <property type="protein sequence ID" value="OIS97495.1"/>
    <property type="molecule type" value="Genomic_DNA"/>
</dbReference>
<name>A0A1J6IAE2_NICAT</name>
<reference evidence="1" key="1">
    <citation type="submission" date="2016-11" db="EMBL/GenBank/DDBJ databases">
        <title>The genome of Nicotiana attenuata.</title>
        <authorList>
            <person name="Xu S."/>
            <person name="Brockmoeller T."/>
            <person name="Gaquerel E."/>
            <person name="Navarro A."/>
            <person name="Kuhl H."/>
            <person name="Gase K."/>
            <person name="Ling Z."/>
            <person name="Zhou W."/>
            <person name="Kreitzer C."/>
            <person name="Stanke M."/>
            <person name="Tang H."/>
            <person name="Lyons E."/>
            <person name="Pandey P."/>
            <person name="Pandey S.P."/>
            <person name="Timmermann B."/>
            <person name="Baldwin I.T."/>
        </authorList>
    </citation>
    <scope>NUCLEOTIDE SEQUENCE [LARGE SCALE GENOMIC DNA]</scope>
    <source>
        <strain evidence="1">UT</strain>
    </source>
</reference>
<gene>
    <name evidence="1" type="ORF">A4A49_12569</name>
</gene>
<dbReference type="Proteomes" id="UP000187609">
    <property type="component" value="Unassembled WGS sequence"/>
</dbReference>
<dbReference type="Gramene" id="OIS97495">
    <property type="protein sequence ID" value="OIS97495"/>
    <property type="gene ID" value="A4A49_12569"/>
</dbReference>
<comment type="caution">
    <text evidence="1">The sequence shown here is derived from an EMBL/GenBank/DDBJ whole genome shotgun (WGS) entry which is preliminary data.</text>
</comment>
<protein>
    <submittedName>
        <fullName evidence="1">Uncharacterized protein</fullName>
    </submittedName>
</protein>
<organism evidence="1 2">
    <name type="scientific">Nicotiana attenuata</name>
    <name type="common">Coyote tobacco</name>
    <dbReference type="NCBI Taxonomy" id="49451"/>
    <lineage>
        <taxon>Eukaryota</taxon>
        <taxon>Viridiplantae</taxon>
        <taxon>Streptophyta</taxon>
        <taxon>Embryophyta</taxon>
        <taxon>Tracheophyta</taxon>
        <taxon>Spermatophyta</taxon>
        <taxon>Magnoliopsida</taxon>
        <taxon>eudicotyledons</taxon>
        <taxon>Gunneridae</taxon>
        <taxon>Pentapetalae</taxon>
        <taxon>asterids</taxon>
        <taxon>lamiids</taxon>
        <taxon>Solanales</taxon>
        <taxon>Solanaceae</taxon>
        <taxon>Nicotianoideae</taxon>
        <taxon>Nicotianeae</taxon>
        <taxon>Nicotiana</taxon>
    </lineage>
</organism>
<evidence type="ECO:0000313" key="1">
    <source>
        <dbReference type="EMBL" id="OIS97495.1"/>
    </source>
</evidence>
<proteinExistence type="predicted"/>
<evidence type="ECO:0000313" key="2">
    <source>
        <dbReference type="Proteomes" id="UP000187609"/>
    </source>
</evidence>
<sequence length="77" mass="8572">MQKMRYQLITVNTSGMNDGCKWGETFEDVGVVVFCVVMSDNDQILLAPEDTGSGTLLQSRLCISKNSSLVEWYTTSE</sequence>
<accession>A0A1J6IAE2</accession>
<dbReference type="STRING" id="49451.A0A1J6IAE2"/>
<dbReference type="AlphaFoldDB" id="A0A1J6IAE2"/>
<keyword evidence="2" id="KW-1185">Reference proteome</keyword>